<dbReference type="EMBL" id="SLXV01000005">
    <property type="protein sequence ID" value="TCP69864.1"/>
    <property type="molecule type" value="Genomic_DNA"/>
</dbReference>
<sequence>MSRSIEKLESSSPQIDRWVIHSKELNLPYHLDISVPTKPAPPTGYPVIYILDGNAFFQTIQEQVRLQSKRADKTGIHPSIVVSIGYPGDKDFNLPRRFFDFTAPSASEIPPKPNGEKWPESGGADQFLHFIETELKPFILEKYKVDESKQTLLGHSLGGLFVLEVLFTKPQAFQGYVASSPSIWWNQCDVLTREANLPSLLSSISSEVRLFLTVGSLELDHMVKDATALAKRLQALNHDSFKMNFHNAEFENHLSVVATTLSRALRFAGNNEIS</sequence>
<dbReference type="AlphaFoldDB" id="A0A4R2S1E3"/>
<evidence type="ECO:0000313" key="3">
    <source>
        <dbReference type="EMBL" id="TCP69864.1"/>
    </source>
</evidence>
<dbReference type="InterPro" id="IPR029058">
    <property type="entry name" value="AB_hydrolase_fold"/>
</dbReference>
<evidence type="ECO:0000313" key="4">
    <source>
        <dbReference type="Proteomes" id="UP000294746"/>
    </source>
</evidence>
<dbReference type="InterPro" id="IPR052558">
    <property type="entry name" value="Siderophore_Hydrolase_D"/>
</dbReference>
<dbReference type="Pfam" id="PF00756">
    <property type="entry name" value="Esterase"/>
    <property type="match status" value="1"/>
</dbReference>
<dbReference type="GO" id="GO:0016788">
    <property type="term" value="F:hydrolase activity, acting on ester bonds"/>
    <property type="evidence" value="ECO:0007669"/>
    <property type="project" value="TreeGrafter"/>
</dbReference>
<reference evidence="3 4" key="1">
    <citation type="submission" date="2019-03" db="EMBL/GenBank/DDBJ databases">
        <title>Genomic Encyclopedia of Type Strains, Phase IV (KMG-IV): sequencing the most valuable type-strain genomes for metagenomic binning, comparative biology and taxonomic classification.</title>
        <authorList>
            <person name="Goeker M."/>
        </authorList>
    </citation>
    <scope>NUCLEOTIDE SEQUENCE [LARGE SCALE GENOMIC DNA]</scope>
    <source>
        <strain evidence="3 4">DSM 46831</strain>
    </source>
</reference>
<protein>
    <recommendedName>
        <fullName evidence="5">Alpha/beta superfamily hydrolase</fullName>
    </recommendedName>
</protein>
<dbReference type="PANTHER" id="PTHR40841">
    <property type="entry name" value="SIDEROPHORE TRIACETYLFUSARININE C ESTERASE"/>
    <property type="match status" value="1"/>
</dbReference>
<gene>
    <name evidence="3" type="ORF">EDD57_10547</name>
</gene>
<evidence type="ECO:0000256" key="2">
    <source>
        <dbReference type="ARBA" id="ARBA00022801"/>
    </source>
</evidence>
<comment type="similarity">
    <text evidence="1">Belongs to the esterase D family.</text>
</comment>
<dbReference type="Gene3D" id="3.40.50.1820">
    <property type="entry name" value="alpha/beta hydrolase"/>
    <property type="match status" value="1"/>
</dbReference>
<accession>A0A4R2S1E3</accession>
<name>A0A4R2S1E3_9BACL</name>
<evidence type="ECO:0000256" key="1">
    <source>
        <dbReference type="ARBA" id="ARBA00005622"/>
    </source>
</evidence>
<dbReference type="Proteomes" id="UP000294746">
    <property type="component" value="Unassembled WGS sequence"/>
</dbReference>
<dbReference type="RefSeq" id="WP_131847963.1">
    <property type="nucleotide sequence ID" value="NZ_SLXV01000005.1"/>
</dbReference>
<dbReference type="OrthoDB" id="9784036at2"/>
<dbReference type="InterPro" id="IPR000801">
    <property type="entry name" value="Esterase-like"/>
</dbReference>
<evidence type="ECO:0008006" key="5">
    <source>
        <dbReference type="Google" id="ProtNLM"/>
    </source>
</evidence>
<comment type="caution">
    <text evidence="3">The sequence shown here is derived from an EMBL/GenBank/DDBJ whole genome shotgun (WGS) entry which is preliminary data.</text>
</comment>
<organism evidence="3 4">
    <name type="scientific">Baia soyae</name>
    <dbReference type="NCBI Taxonomy" id="1544746"/>
    <lineage>
        <taxon>Bacteria</taxon>
        <taxon>Bacillati</taxon>
        <taxon>Bacillota</taxon>
        <taxon>Bacilli</taxon>
        <taxon>Bacillales</taxon>
        <taxon>Thermoactinomycetaceae</taxon>
        <taxon>Baia</taxon>
    </lineage>
</organism>
<keyword evidence="2" id="KW-0378">Hydrolase</keyword>
<keyword evidence="4" id="KW-1185">Reference proteome</keyword>
<dbReference type="SUPFAM" id="SSF53474">
    <property type="entry name" value="alpha/beta-Hydrolases"/>
    <property type="match status" value="1"/>
</dbReference>
<dbReference type="PANTHER" id="PTHR40841:SF2">
    <property type="entry name" value="SIDEROPHORE-DEGRADING ESTERASE (EUROFUNG)"/>
    <property type="match status" value="1"/>
</dbReference>
<proteinExistence type="inferred from homology"/>